<proteinExistence type="predicted"/>
<evidence type="ECO:0000259" key="3">
    <source>
        <dbReference type="PROSITE" id="PS50887"/>
    </source>
</evidence>
<protein>
    <submittedName>
        <fullName evidence="4">EAL domain-containing protein</fullName>
    </submittedName>
</protein>
<dbReference type="InterPro" id="IPR035919">
    <property type="entry name" value="EAL_sf"/>
</dbReference>
<dbReference type="SUPFAM" id="SSF141868">
    <property type="entry name" value="EAL domain-like"/>
    <property type="match status" value="1"/>
</dbReference>
<comment type="caution">
    <text evidence="4">The sequence shown here is derived from an EMBL/GenBank/DDBJ whole genome shotgun (WGS) entry which is preliminary data.</text>
</comment>
<accession>A0ABU9DBZ0</accession>
<dbReference type="PROSITE" id="PS50883">
    <property type="entry name" value="EAL"/>
    <property type="match status" value="1"/>
</dbReference>
<dbReference type="NCBIfam" id="TIGR00254">
    <property type="entry name" value="GGDEF"/>
    <property type="match status" value="1"/>
</dbReference>
<evidence type="ECO:0000313" key="5">
    <source>
        <dbReference type="Proteomes" id="UP001446205"/>
    </source>
</evidence>
<evidence type="ECO:0000259" key="2">
    <source>
        <dbReference type="PROSITE" id="PS50883"/>
    </source>
</evidence>
<dbReference type="PANTHER" id="PTHR44757:SF2">
    <property type="entry name" value="BIOFILM ARCHITECTURE MAINTENANCE PROTEIN MBAA"/>
    <property type="match status" value="1"/>
</dbReference>
<keyword evidence="5" id="KW-1185">Reference proteome</keyword>
<organism evidence="4 5">
    <name type="scientific">Thermithiobacillus plumbiphilus</name>
    <dbReference type="NCBI Taxonomy" id="1729899"/>
    <lineage>
        <taxon>Bacteria</taxon>
        <taxon>Pseudomonadati</taxon>
        <taxon>Pseudomonadota</taxon>
        <taxon>Acidithiobacillia</taxon>
        <taxon>Acidithiobacillales</taxon>
        <taxon>Thermithiobacillaceae</taxon>
        <taxon>Thermithiobacillus</taxon>
    </lineage>
</organism>
<dbReference type="PANTHER" id="PTHR44757">
    <property type="entry name" value="DIGUANYLATE CYCLASE DGCP"/>
    <property type="match status" value="1"/>
</dbReference>
<reference evidence="4 5" key="1">
    <citation type="submission" date="2024-04" db="EMBL/GenBank/DDBJ databases">
        <authorList>
            <person name="Abashina T."/>
            <person name="Shaikin A."/>
        </authorList>
    </citation>
    <scope>NUCLEOTIDE SEQUENCE [LARGE SCALE GENOMIC DNA]</scope>
    <source>
        <strain evidence="4 5">AAFK</strain>
    </source>
</reference>
<dbReference type="PROSITE" id="PS50887">
    <property type="entry name" value="GGDEF"/>
    <property type="match status" value="1"/>
</dbReference>
<dbReference type="Gene3D" id="3.30.70.270">
    <property type="match status" value="1"/>
</dbReference>
<dbReference type="InterPro" id="IPR029787">
    <property type="entry name" value="Nucleotide_cyclase"/>
</dbReference>
<dbReference type="CDD" id="cd01949">
    <property type="entry name" value="GGDEF"/>
    <property type="match status" value="1"/>
</dbReference>
<gene>
    <name evidence="4" type="ORF">WOB96_09480</name>
</gene>
<evidence type="ECO:0000313" key="4">
    <source>
        <dbReference type="EMBL" id="MEK8089998.1"/>
    </source>
</evidence>
<dbReference type="SMART" id="SM00267">
    <property type="entry name" value="GGDEF"/>
    <property type="match status" value="1"/>
</dbReference>
<feature type="domain" description="EAL" evidence="2">
    <location>
        <begin position="511"/>
        <end position="764"/>
    </location>
</feature>
<evidence type="ECO:0000256" key="1">
    <source>
        <dbReference type="SAM" id="Phobius"/>
    </source>
</evidence>
<keyword evidence="1" id="KW-1133">Transmembrane helix</keyword>
<feature type="transmembrane region" description="Helical" evidence="1">
    <location>
        <begin position="306"/>
        <end position="327"/>
    </location>
</feature>
<feature type="transmembrane region" description="Helical" evidence="1">
    <location>
        <begin position="27"/>
        <end position="48"/>
    </location>
</feature>
<name>A0ABU9DBZ0_9PROT</name>
<keyword evidence="1" id="KW-0472">Membrane</keyword>
<dbReference type="EMBL" id="JBBPCO010000008">
    <property type="protein sequence ID" value="MEK8089998.1"/>
    <property type="molecule type" value="Genomic_DNA"/>
</dbReference>
<dbReference type="Pfam" id="PF00990">
    <property type="entry name" value="GGDEF"/>
    <property type="match status" value="1"/>
</dbReference>
<sequence>MDRDGFLNTHRILGRNPLHAKPLALQLRVFTLTLILLGLIAQLIFAVLSWQQEKADLEADLASQTAFAASAVEHFFGDLGSSLGLLGESLQGQVWPSDPQRARALLQGFQAHHPEVASMVLFDATGRMRINTGLPVDAILPDLRQHPEILKALIQDMQSSAPYVIGRTQHGLVLDHWRIPVRHTVWQAGRPEFLLQASVRVERANLWQGLPLQKDLRLGILRDDGFQQYRWPDHDPESTHGLEAQDPLRQHLEKSLKQGSGVFESQLPEDGVDRLGAYMHVPELGLTVYLSLPKSLLWSRWWTRNALALLGFVLYSGLFLGMSRMILRREEQHSHSLLSQARRDALTGLPNRLAAHERLDQEIADRQAGGQFALLFLDLDGFKEINDNLGHAMGDRLLKQVATRLQQDLRRQETLARLGGDEFLIIQPGAGVREAARLARQMLDLLNPPFLLAEHRLQVGASIGISLYPQDGLDAGLLLKHADLAMYEAKRQGRNDFAHFSPLLEQRSRERLQLRQDLERALENGEFLLHYQPLVDMQTGRIIGAEALIRWQDPQKGLRSPAEFIPFAEESGLILPIGEWVMEEAFRQAQRWASQGLDLRVSINLSTRQFQSPSLILKLESLLQECPLARRHLELEITESAAMLDPRASIRTMNLLKSLNLRIAIDDFGTGYSSLSYLKHVPADVIKIDQSFVRDLIDDPDDAAIVRTIIALARCLGCECLAEGIETAEHFEALREMGCDYGQGYWMSRPLALPAFEELLQRNPCFMPADQNPLAGLSALLPRPG</sequence>
<dbReference type="SMART" id="SM00052">
    <property type="entry name" value="EAL"/>
    <property type="match status" value="1"/>
</dbReference>
<dbReference type="Pfam" id="PF00563">
    <property type="entry name" value="EAL"/>
    <property type="match status" value="1"/>
</dbReference>
<dbReference type="InterPro" id="IPR000160">
    <property type="entry name" value="GGDEF_dom"/>
</dbReference>
<dbReference type="InterPro" id="IPR001633">
    <property type="entry name" value="EAL_dom"/>
</dbReference>
<dbReference type="SUPFAM" id="SSF55073">
    <property type="entry name" value="Nucleotide cyclase"/>
    <property type="match status" value="1"/>
</dbReference>
<dbReference type="Gene3D" id="3.20.20.450">
    <property type="entry name" value="EAL domain"/>
    <property type="match status" value="1"/>
</dbReference>
<dbReference type="Gene3D" id="3.30.450.20">
    <property type="entry name" value="PAS domain"/>
    <property type="match status" value="2"/>
</dbReference>
<dbReference type="CDD" id="cd12915">
    <property type="entry name" value="PDC2_DGC_like"/>
    <property type="match status" value="1"/>
</dbReference>
<dbReference type="InterPro" id="IPR052155">
    <property type="entry name" value="Biofilm_reg_signaling"/>
</dbReference>
<dbReference type="CDD" id="cd01948">
    <property type="entry name" value="EAL"/>
    <property type="match status" value="1"/>
</dbReference>
<dbReference type="Proteomes" id="UP001446205">
    <property type="component" value="Unassembled WGS sequence"/>
</dbReference>
<feature type="domain" description="GGDEF" evidence="3">
    <location>
        <begin position="370"/>
        <end position="502"/>
    </location>
</feature>
<dbReference type="RefSeq" id="WP_341371055.1">
    <property type="nucleotide sequence ID" value="NZ_JBBPCO010000008.1"/>
</dbReference>
<keyword evidence="1" id="KW-0812">Transmembrane</keyword>
<dbReference type="InterPro" id="IPR043128">
    <property type="entry name" value="Rev_trsase/Diguanyl_cyclase"/>
</dbReference>